<dbReference type="EMBL" id="CP000504">
    <property type="protein sequence ID" value="ABL88345.1"/>
    <property type="molecule type" value="Genomic_DNA"/>
</dbReference>
<name>A1RTR3_PYRIL</name>
<proteinExistence type="predicted"/>
<dbReference type="HOGENOM" id="CLU_2597889_0_0_2"/>
<organism evidence="1 2">
    <name type="scientific">Pyrobaculum islandicum (strain DSM 4184 / JCM 9189 / GEO3)</name>
    <dbReference type="NCBI Taxonomy" id="384616"/>
    <lineage>
        <taxon>Archaea</taxon>
        <taxon>Thermoproteota</taxon>
        <taxon>Thermoprotei</taxon>
        <taxon>Thermoproteales</taxon>
        <taxon>Thermoproteaceae</taxon>
        <taxon>Pyrobaculum</taxon>
    </lineage>
</organism>
<reference evidence="1" key="1">
    <citation type="submission" date="2006-12" db="EMBL/GenBank/DDBJ databases">
        <title>Complete sequence of Pyrobaculum islandicum DSM 4184.</title>
        <authorList>
            <person name="Copeland A."/>
            <person name="Lucas S."/>
            <person name="Lapidus A."/>
            <person name="Barry K."/>
            <person name="Detter J.C."/>
            <person name="Glavina del Rio T."/>
            <person name="Dalin E."/>
            <person name="Tice H."/>
            <person name="Pitluck S."/>
            <person name="Meincke L."/>
            <person name="Brettin T."/>
            <person name="Bruce D."/>
            <person name="Han C."/>
            <person name="Tapia R."/>
            <person name="Gilna P."/>
            <person name="Schmutz J."/>
            <person name="Larimer F."/>
            <person name="Land M."/>
            <person name="Hauser L."/>
            <person name="Kyrpides N."/>
            <person name="Mikhailova N."/>
            <person name="Cozen A.E."/>
            <person name="Fitz-Gibbon S.T."/>
            <person name="House C.H."/>
            <person name="Saltikov C."/>
            <person name="Lowe T."/>
            <person name="Richardson P."/>
        </authorList>
    </citation>
    <scope>NUCLEOTIDE SEQUENCE [LARGE SCALE GENOMIC DNA]</scope>
    <source>
        <strain evidence="1">DSM 4184</strain>
    </source>
</reference>
<evidence type="ECO:0000313" key="2">
    <source>
        <dbReference type="Proteomes" id="UP000002595"/>
    </source>
</evidence>
<dbReference type="GeneID" id="4617624"/>
<sequence length="79" mass="8987">MEENCDEWDDGSCRRACGEHVRRVMEPILQDLKRRKTAEAIELAKKAGLLPQDFDIEQYRKIAAKYAKPAETGAPEAPQ</sequence>
<dbReference type="AlphaFoldDB" id="A1RTR3"/>
<dbReference type="Proteomes" id="UP000002595">
    <property type="component" value="Chromosome"/>
</dbReference>
<keyword evidence="2" id="KW-1185">Reference proteome</keyword>
<dbReference type="RefSeq" id="WP_011762920.1">
    <property type="nucleotide sequence ID" value="NC_008701.1"/>
</dbReference>
<evidence type="ECO:0000313" key="1">
    <source>
        <dbReference type="EMBL" id="ABL88345.1"/>
    </source>
</evidence>
<protein>
    <submittedName>
        <fullName evidence="1">Uncharacterized protein</fullName>
    </submittedName>
</protein>
<dbReference type="STRING" id="384616.Pisl_1177"/>
<gene>
    <name evidence="1" type="ordered locus">Pisl_1177</name>
</gene>
<dbReference type="KEGG" id="pis:Pisl_1177"/>
<accession>A1RTR3</accession>